<dbReference type="Proteomes" id="UP000559404">
    <property type="component" value="Unassembled WGS sequence"/>
</dbReference>
<dbReference type="AlphaFoldDB" id="A0A838Y107"/>
<gene>
    <name evidence="4" type="ORF">H1W37_13785</name>
</gene>
<reference evidence="4 5" key="1">
    <citation type="submission" date="2020-07" db="EMBL/GenBank/DDBJ databases">
        <authorList>
            <person name="Li M."/>
        </authorList>
    </citation>
    <scope>NUCLEOTIDE SEQUENCE [LARGE SCALE GENOMIC DNA]</scope>
    <source>
        <strain evidence="4 5">DSM 23284</strain>
    </source>
</reference>
<accession>A0A838Y107</accession>
<evidence type="ECO:0000259" key="3">
    <source>
        <dbReference type="PROSITE" id="PS51186"/>
    </source>
</evidence>
<dbReference type="InterPro" id="IPR050832">
    <property type="entry name" value="Bact_Acetyltransf"/>
</dbReference>
<dbReference type="InterPro" id="IPR000182">
    <property type="entry name" value="GNAT_dom"/>
</dbReference>
<dbReference type="PANTHER" id="PTHR43877">
    <property type="entry name" value="AMINOALKYLPHOSPHONATE N-ACETYLTRANSFERASE-RELATED-RELATED"/>
    <property type="match status" value="1"/>
</dbReference>
<dbReference type="CDD" id="cd04301">
    <property type="entry name" value="NAT_SF"/>
    <property type="match status" value="1"/>
</dbReference>
<evidence type="ECO:0000313" key="5">
    <source>
        <dbReference type="Proteomes" id="UP000559404"/>
    </source>
</evidence>
<dbReference type="Gene3D" id="3.40.630.30">
    <property type="match status" value="1"/>
</dbReference>
<name>A0A838Y107_9HYPH</name>
<proteinExistence type="predicted"/>
<evidence type="ECO:0000256" key="1">
    <source>
        <dbReference type="ARBA" id="ARBA00022679"/>
    </source>
</evidence>
<keyword evidence="5" id="KW-1185">Reference proteome</keyword>
<dbReference type="PROSITE" id="PS51186">
    <property type="entry name" value="GNAT"/>
    <property type="match status" value="1"/>
</dbReference>
<dbReference type="EMBL" id="JACEON010000013">
    <property type="protein sequence ID" value="MBA4612733.1"/>
    <property type="molecule type" value="Genomic_DNA"/>
</dbReference>
<dbReference type="InterPro" id="IPR016181">
    <property type="entry name" value="Acyl_CoA_acyltransferase"/>
</dbReference>
<evidence type="ECO:0000256" key="2">
    <source>
        <dbReference type="ARBA" id="ARBA00023315"/>
    </source>
</evidence>
<dbReference type="GO" id="GO:0016747">
    <property type="term" value="F:acyltransferase activity, transferring groups other than amino-acyl groups"/>
    <property type="evidence" value="ECO:0007669"/>
    <property type="project" value="InterPro"/>
</dbReference>
<reference evidence="4 5" key="2">
    <citation type="submission" date="2020-08" db="EMBL/GenBank/DDBJ databases">
        <title>Stappia taiwanensis sp. nov., isolated from a coastal thermal spring.</title>
        <authorList>
            <person name="Kampfer P."/>
        </authorList>
    </citation>
    <scope>NUCLEOTIDE SEQUENCE [LARGE SCALE GENOMIC DNA]</scope>
    <source>
        <strain evidence="4 5">DSM 23284</strain>
    </source>
</reference>
<sequence>MEQDAMEPDTIGRPAPAGGLRIRLAVSDDAPAIADLVRRAFARQAVAVMPPPSALGETGGRIAAHLARDGGLVVTVGCEIVAACLWTVTGGDMYLSRVAVDPQWRRRGIARAMLVEVRERARAAGLARMTLKTRILLEGNRRLFASCGFREIARHTHEGYDQPTSVEMALLLEDGAA</sequence>
<dbReference type="Pfam" id="PF00583">
    <property type="entry name" value="Acetyltransf_1"/>
    <property type="match status" value="1"/>
</dbReference>
<keyword evidence="1 4" id="KW-0808">Transferase</keyword>
<evidence type="ECO:0000313" key="4">
    <source>
        <dbReference type="EMBL" id="MBA4612733.1"/>
    </source>
</evidence>
<organism evidence="4 5">
    <name type="scientific">Stappia taiwanensis</name>
    <dbReference type="NCBI Taxonomy" id="992267"/>
    <lineage>
        <taxon>Bacteria</taxon>
        <taxon>Pseudomonadati</taxon>
        <taxon>Pseudomonadota</taxon>
        <taxon>Alphaproteobacteria</taxon>
        <taxon>Hyphomicrobiales</taxon>
        <taxon>Stappiaceae</taxon>
        <taxon>Stappia</taxon>
    </lineage>
</organism>
<feature type="domain" description="N-acetyltransferase" evidence="3">
    <location>
        <begin position="20"/>
        <end position="173"/>
    </location>
</feature>
<protein>
    <submittedName>
        <fullName evidence="4">GNAT family N-acetyltransferase</fullName>
    </submittedName>
</protein>
<keyword evidence="2" id="KW-0012">Acyltransferase</keyword>
<dbReference type="RefSeq" id="WP_181760932.1">
    <property type="nucleotide sequence ID" value="NZ_BMCR01000003.1"/>
</dbReference>
<comment type="caution">
    <text evidence="4">The sequence shown here is derived from an EMBL/GenBank/DDBJ whole genome shotgun (WGS) entry which is preliminary data.</text>
</comment>
<dbReference type="SUPFAM" id="SSF55729">
    <property type="entry name" value="Acyl-CoA N-acyltransferases (Nat)"/>
    <property type="match status" value="1"/>
</dbReference>